<dbReference type="InterPro" id="IPR045518">
    <property type="entry name" value="2EXR"/>
</dbReference>
<dbReference type="PANTHER" id="PTHR35910">
    <property type="entry name" value="2EXR DOMAIN-CONTAINING PROTEIN"/>
    <property type="match status" value="1"/>
</dbReference>
<keyword evidence="3" id="KW-1185">Reference proteome</keyword>
<evidence type="ECO:0000313" key="2">
    <source>
        <dbReference type="EMBL" id="RDW87579.1"/>
    </source>
</evidence>
<organism evidence="2 3">
    <name type="scientific">Coleophoma crateriformis</name>
    <dbReference type="NCBI Taxonomy" id="565419"/>
    <lineage>
        <taxon>Eukaryota</taxon>
        <taxon>Fungi</taxon>
        <taxon>Dikarya</taxon>
        <taxon>Ascomycota</taxon>
        <taxon>Pezizomycotina</taxon>
        <taxon>Leotiomycetes</taxon>
        <taxon>Helotiales</taxon>
        <taxon>Dermateaceae</taxon>
        <taxon>Coleophoma</taxon>
    </lineage>
</organism>
<dbReference type="Pfam" id="PF20150">
    <property type="entry name" value="2EXR"/>
    <property type="match status" value="1"/>
</dbReference>
<proteinExistence type="predicted"/>
<accession>A0A3D8SMK7</accession>
<dbReference type="AlphaFoldDB" id="A0A3D8SMK7"/>
<dbReference type="OrthoDB" id="3473305at2759"/>
<dbReference type="Proteomes" id="UP000256328">
    <property type="component" value="Unassembled WGS sequence"/>
</dbReference>
<evidence type="ECO:0000313" key="3">
    <source>
        <dbReference type="Proteomes" id="UP000256328"/>
    </source>
</evidence>
<comment type="caution">
    <text evidence="2">The sequence shown here is derived from an EMBL/GenBank/DDBJ whole genome shotgun (WGS) entry which is preliminary data.</text>
</comment>
<gene>
    <name evidence="2" type="ORF">BP5796_03273</name>
</gene>
<feature type="domain" description="2EXR" evidence="1">
    <location>
        <begin position="17"/>
        <end position="94"/>
    </location>
</feature>
<sequence>MPANATICSHSQDAIVFRQFARLPVEIRHRIFEHLLPPGRIVDVFTRSSSRIYYSPANALLWTTAHRFPSVLHLCHDARAIGLKQYDTSLGASVEDAIARVVSHSNQNNQPYRITALLHPLRDIVYLQDPPSENGQVVVSSLGVLSQLLSPDTKAQLQSLAVPYYNWHKARLDGSVKRLVEFVRLRELYVPVMAVAPDRRDWTAQALLLSSRSRDEAEAHTKDVRESVEEDLEALALEFPGWNPPRLTVFRHKGELISDLGLGG</sequence>
<evidence type="ECO:0000259" key="1">
    <source>
        <dbReference type="Pfam" id="PF20150"/>
    </source>
</evidence>
<protein>
    <recommendedName>
        <fullName evidence="1">2EXR domain-containing protein</fullName>
    </recommendedName>
</protein>
<reference evidence="2 3" key="1">
    <citation type="journal article" date="2018" name="IMA Fungus">
        <title>IMA Genome-F 9: Draft genome sequence of Annulohypoxylon stygium, Aspergillus mulundensis, Berkeleyomyces basicola (syn. Thielaviopsis basicola), Ceratocystis smalleyi, two Cercospora beticola strains, Coleophoma cylindrospora, Fusarium fracticaudum, Phialophora cf. hyalina, and Morchella septimelata.</title>
        <authorList>
            <person name="Wingfield B.D."/>
            <person name="Bills G.F."/>
            <person name="Dong Y."/>
            <person name="Huang W."/>
            <person name="Nel W.J."/>
            <person name="Swalarsk-Parry B.S."/>
            <person name="Vaghefi N."/>
            <person name="Wilken P.M."/>
            <person name="An Z."/>
            <person name="de Beer Z.W."/>
            <person name="De Vos L."/>
            <person name="Chen L."/>
            <person name="Duong T.A."/>
            <person name="Gao Y."/>
            <person name="Hammerbacher A."/>
            <person name="Kikkert J.R."/>
            <person name="Li Y."/>
            <person name="Li H."/>
            <person name="Li K."/>
            <person name="Li Q."/>
            <person name="Liu X."/>
            <person name="Ma X."/>
            <person name="Naidoo K."/>
            <person name="Pethybridge S.J."/>
            <person name="Sun J."/>
            <person name="Steenkamp E.T."/>
            <person name="van der Nest M.A."/>
            <person name="van Wyk S."/>
            <person name="Wingfield M.J."/>
            <person name="Xiong C."/>
            <person name="Yue Q."/>
            <person name="Zhang X."/>
        </authorList>
    </citation>
    <scope>NUCLEOTIDE SEQUENCE [LARGE SCALE GENOMIC DNA]</scope>
    <source>
        <strain evidence="2 3">BP5796</strain>
    </source>
</reference>
<dbReference type="PANTHER" id="PTHR35910:SF1">
    <property type="entry name" value="2EXR DOMAIN-CONTAINING PROTEIN"/>
    <property type="match status" value="1"/>
</dbReference>
<name>A0A3D8SMK7_9HELO</name>
<dbReference type="EMBL" id="PDLN01000004">
    <property type="protein sequence ID" value="RDW87579.1"/>
    <property type="molecule type" value="Genomic_DNA"/>
</dbReference>